<dbReference type="Proteomes" id="UP000265520">
    <property type="component" value="Unassembled WGS sequence"/>
</dbReference>
<dbReference type="AlphaFoldDB" id="A0A392NZV1"/>
<protein>
    <submittedName>
        <fullName evidence="2">Uncharacterized protein</fullName>
    </submittedName>
</protein>
<keyword evidence="1" id="KW-0472">Membrane</keyword>
<evidence type="ECO:0000313" key="3">
    <source>
        <dbReference type="Proteomes" id="UP000265520"/>
    </source>
</evidence>
<accession>A0A392NZV1</accession>
<proteinExistence type="predicted"/>
<evidence type="ECO:0000313" key="2">
    <source>
        <dbReference type="EMBL" id="MCI04065.1"/>
    </source>
</evidence>
<evidence type="ECO:0000256" key="1">
    <source>
        <dbReference type="SAM" id="Phobius"/>
    </source>
</evidence>
<keyword evidence="1" id="KW-1133">Transmembrane helix</keyword>
<feature type="transmembrane region" description="Helical" evidence="1">
    <location>
        <begin position="41"/>
        <end position="60"/>
    </location>
</feature>
<organism evidence="2 3">
    <name type="scientific">Trifolium medium</name>
    <dbReference type="NCBI Taxonomy" id="97028"/>
    <lineage>
        <taxon>Eukaryota</taxon>
        <taxon>Viridiplantae</taxon>
        <taxon>Streptophyta</taxon>
        <taxon>Embryophyta</taxon>
        <taxon>Tracheophyta</taxon>
        <taxon>Spermatophyta</taxon>
        <taxon>Magnoliopsida</taxon>
        <taxon>eudicotyledons</taxon>
        <taxon>Gunneridae</taxon>
        <taxon>Pentapetalae</taxon>
        <taxon>rosids</taxon>
        <taxon>fabids</taxon>
        <taxon>Fabales</taxon>
        <taxon>Fabaceae</taxon>
        <taxon>Papilionoideae</taxon>
        <taxon>50 kb inversion clade</taxon>
        <taxon>NPAAA clade</taxon>
        <taxon>Hologalegina</taxon>
        <taxon>IRL clade</taxon>
        <taxon>Trifolieae</taxon>
        <taxon>Trifolium</taxon>
    </lineage>
</organism>
<keyword evidence="1" id="KW-0812">Transmembrane</keyword>
<comment type="caution">
    <text evidence="2">The sequence shown here is derived from an EMBL/GenBank/DDBJ whole genome shotgun (WGS) entry which is preliminary data.</text>
</comment>
<keyword evidence="3" id="KW-1185">Reference proteome</keyword>
<reference evidence="2 3" key="1">
    <citation type="journal article" date="2018" name="Front. Plant Sci.">
        <title>Red Clover (Trifolium pratense) and Zigzag Clover (T. medium) - A Picture of Genomic Similarities and Differences.</title>
        <authorList>
            <person name="Dluhosova J."/>
            <person name="Istvanek J."/>
            <person name="Nedelnik J."/>
            <person name="Repkova J."/>
        </authorList>
    </citation>
    <scope>NUCLEOTIDE SEQUENCE [LARGE SCALE GENOMIC DNA]</scope>
    <source>
        <strain evidence="3">cv. 10/8</strain>
        <tissue evidence="2">Leaf</tissue>
    </source>
</reference>
<dbReference type="EMBL" id="LXQA010054180">
    <property type="protein sequence ID" value="MCI04065.1"/>
    <property type="molecule type" value="Genomic_DNA"/>
</dbReference>
<sequence length="85" mass="9611">MIKDRLTGVHYNNLQQHSCSGVVAKRPTFSLQRDSTTTTQLLLLSPYQTFLVASIIMFMASTTYPESLSPIKPHMQPQICKNKNL</sequence>
<name>A0A392NZV1_9FABA</name>